<name>A0AAD7E3E0_9AGAR</name>
<accession>A0AAD7E3E0</accession>
<keyword evidence="3" id="KW-1185">Reference proteome</keyword>
<feature type="region of interest" description="Disordered" evidence="1">
    <location>
        <begin position="64"/>
        <end position="89"/>
    </location>
</feature>
<feature type="compositionally biased region" description="Acidic residues" evidence="1">
    <location>
        <begin position="271"/>
        <end position="281"/>
    </location>
</feature>
<sequence>MTASNTNAISTTTAETVVLSVGSPFPSVHTLSKEGGVVTMDNSGDNKSKCVNEVILVPSELYSRAESDQISYTPDADTKSAHTRAADDDQITLHVEGPAEPESLSSSTVTADSSTLLASASSSSSSLDPEAEADATDADADADACSDVDADASDPGPRRPRVRFRSRVRIASGLHHHHRRRLSTTSTPASASASVSSLSSSVSAPLRSPPTLETSTPGWGTLGTRVGLFAHAKQGRGRRRGGAGLVAASERTALLGNSGKRRRHAARAEGSDDEEREGGAEDIDDEALLSRQIDLVFGRWPWRLFNRLWWSWQLQPILCCGCLDEVDGED</sequence>
<feature type="compositionally biased region" description="Basic residues" evidence="1">
    <location>
        <begin position="158"/>
        <end position="182"/>
    </location>
</feature>
<proteinExistence type="predicted"/>
<dbReference type="Proteomes" id="UP001219525">
    <property type="component" value="Unassembled WGS sequence"/>
</dbReference>
<feature type="compositionally biased region" description="Acidic residues" evidence="1">
    <location>
        <begin position="129"/>
        <end position="152"/>
    </location>
</feature>
<dbReference type="AlphaFoldDB" id="A0AAD7E3E0"/>
<protein>
    <submittedName>
        <fullName evidence="2">Uncharacterized protein</fullName>
    </submittedName>
</protein>
<feature type="compositionally biased region" description="Basic and acidic residues" evidence="1">
    <location>
        <begin position="76"/>
        <end position="87"/>
    </location>
</feature>
<evidence type="ECO:0000256" key="1">
    <source>
        <dbReference type="SAM" id="MobiDB-lite"/>
    </source>
</evidence>
<evidence type="ECO:0000313" key="3">
    <source>
        <dbReference type="Proteomes" id="UP001219525"/>
    </source>
</evidence>
<comment type="caution">
    <text evidence="2">The sequence shown here is derived from an EMBL/GenBank/DDBJ whole genome shotgun (WGS) entry which is preliminary data.</text>
</comment>
<gene>
    <name evidence="2" type="ORF">GGX14DRAFT_642845</name>
</gene>
<reference evidence="2" key="1">
    <citation type="submission" date="2023-03" db="EMBL/GenBank/DDBJ databases">
        <title>Massive genome expansion in bonnet fungi (Mycena s.s.) driven by repeated elements and novel gene families across ecological guilds.</title>
        <authorList>
            <consortium name="Lawrence Berkeley National Laboratory"/>
            <person name="Harder C.B."/>
            <person name="Miyauchi S."/>
            <person name="Viragh M."/>
            <person name="Kuo A."/>
            <person name="Thoen E."/>
            <person name="Andreopoulos B."/>
            <person name="Lu D."/>
            <person name="Skrede I."/>
            <person name="Drula E."/>
            <person name="Henrissat B."/>
            <person name="Morin E."/>
            <person name="Kohler A."/>
            <person name="Barry K."/>
            <person name="LaButti K."/>
            <person name="Morin E."/>
            <person name="Salamov A."/>
            <person name="Lipzen A."/>
            <person name="Mereny Z."/>
            <person name="Hegedus B."/>
            <person name="Baldrian P."/>
            <person name="Stursova M."/>
            <person name="Weitz H."/>
            <person name="Taylor A."/>
            <person name="Grigoriev I.V."/>
            <person name="Nagy L.G."/>
            <person name="Martin F."/>
            <person name="Kauserud H."/>
        </authorList>
    </citation>
    <scope>NUCLEOTIDE SEQUENCE</scope>
    <source>
        <strain evidence="2">9144</strain>
    </source>
</reference>
<feature type="region of interest" description="Disordered" evidence="1">
    <location>
        <begin position="256"/>
        <end position="281"/>
    </location>
</feature>
<organism evidence="2 3">
    <name type="scientific">Mycena pura</name>
    <dbReference type="NCBI Taxonomy" id="153505"/>
    <lineage>
        <taxon>Eukaryota</taxon>
        <taxon>Fungi</taxon>
        <taxon>Dikarya</taxon>
        <taxon>Basidiomycota</taxon>
        <taxon>Agaricomycotina</taxon>
        <taxon>Agaricomycetes</taxon>
        <taxon>Agaricomycetidae</taxon>
        <taxon>Agaricales</taxon>
        <taxon>Marasmiineae</taxon>
        <taxon>Mycenaceae</taxon>
        <taxon>Mycena</taxon>
    </lineage>
</organism>
<evidence type="ECO:0000313" key="2">
    <source>
        <dbReference type="EMBL" id="KAJ7226096.1"/>
    </source>
</evidence>
<feature type="region of interest" description="Disordered" evidence="1">
    <location>
        <begin position="120"/>
        <end position="219"/>
    </location>
</feature>
<feature type="compositionally biased region" description="Low complexity" evidence="1">
    <location>
        <begin position="183"/>
        <end position="210"/>
    </location>
</feature>
<dbReference type="EMBL" id="JARJCW010000004">
    <property type="protein sequence ID" value="KAJ7226096.1"/>
    <property type="molecule type" value="Genomic_DNA"/>
</dbReference>